<name>G0M9W5_CAEBE</name>
<dbReference type="AlphaFoldDB" id="G0M9W5"/>
<evidence type="ECO:0000313" key="3">
    <source>
        <dbReference type="EMBL" id="EGT31022.1"/>
    </source>
</evidence>
<proteinExistence type="predicted"/>
<feature type="domain" description="T20D4.11-like" evidence="2">
    <location>
        <begin position="108"/>
        <end position="252"/>
    </location>
</feature>
<reference evidence="4" key="1">
    <citation type="submission" date="2011-07" db="EMBL/GenBank/DDBJ databases">
        <authorList>
            <consortium name="Caenorhabditis brenneri Sequencing and Analysis Consortium"/>
            <person name="Wilson R.K."/>
        </authorList>
    </citation>
    <scope>NUCLEOTIDE SEQUENCE [LARGE SCALE GENOMIC DNA]</scope>
    <source>
        <strain evidence="4">PB2801</strain>
    </source>
</reference>
<dbReference type="HOGENOM" id="CLU_058511_1_0_1"/>
<dbReference type="InParanoid" id="G0M9W5"/>
<feature type="domain" description="T20D4.11-like" evidence="2">
    <location>
        <begin position="27"/>
        <end position="99"/>
    </location>
</feature>
<keyword evidence="1" id="KW-0732">Signal</keyword>
<keyword evidence="4" id="KW-1185">Reference proteome</keyword>
<dbReference type="PANTHER" id="PTHR31897">
    <property type="entry name" value="PROTEIN CBG17011-RELATED"/>
    <property type="match status" value="1"/>
</dbReference>
<gene>
    <name evidence="3" type="ORF">CAEBREN_01367</name>
</gene>
<evidence type="ECO:0000313" key="4">
    <source>
        <dbReference type="Proteomes" id="UP000008068"/>
    </source>
</evidence>
<dbReference type="EMBL" id="GL379787">
    <property type="protein sequence ID" value="EGT31022.1"/>
    <property type="molecule type" value="Genomic_DNA"/>
</dbReference>
<sequence length="268" mass="30436">MLKLHIFSALFISLVYSAPLNSDALVDVTSCLKEFYQAAYSGEYNCTEKFDFFSNDAVTQKNTYTLGKDCFLSVIQGECSKAQYSSITKNYEQIAETITEEPEDETSCTGLHYTYNALKCTPMMKDFFAIAFDMPKMNDPKLLGMIDLCDKMQTCMSPTCYYPEETKKQIKISCEGFHMMNSPFSDCMTNLQTHPPRSSKYSCLNGRDFNAKGMETGIEMLTTYRECIKEIMKDSCGEEALENFDEYADISVKGLQKMKALTGVLYEK</sequence>
<protein>
    <recommendedName>
        <fullName evidence="2">T20D4.11-like domain-containing protein</fullName>
    </recommendedName>
</protein>
<evidence type="ECO:0000256" key="1">
    <source>
        <dbReference type="SAM" id="SignalP"/>
    </source>
</evidence>
<evidence type="ECO:0000259" key="2">
    <source>
        <dbReference type="Pfam" id="PF01579"/>
    </source>
</evidence>
<dbReference type="InterPro" id="IPR002542">
    <property type="entry name" value="T20D4.11-like_dom"/>
</dbReference>
<dbReference type="OrthoDB" id="5869596at2759"/>
<accession>G0M9W5</accession>
<dbReference type="PANTHER" id="PTHR31897:SF6">
    <property type="entry name" value="DUF19 DOMAIN-CONTAINING PROTEIN"/>
    <property type="match status" value="1"/>
</dbReference>
<organism evidence="4">
    <name type="scientific">Caenorhabditis brenneri</name>
    <name type="common">Nematode worm</name>
    <dbReference type="NCBI Taxonomy" id="135651"/>
    <lineage>
        <taxon>Eukaryota</taxon>
        <taxon>Metazoa</taxon>
        <taxon>Ecdysozoa</taxon>
        <taxon>Nematoda</taxon>
        <taxon>Chromadorea</taxon>
        <taxon>Rhabditida</taxon>
        <taxon>Rhabditina</taxon>
        <taxon>Rhabditomorpha</taxon>
        <taxon>Rhabditoidea</taxon>
        <taxon>Rhabditidae</taxon>
        <taxon>Peloderinae</taxon>
        <taxon>Caenorhabditis</taxon>
    </lineage>
</organism>
<dbReference type="OMA" id="TINDTRM"/>
<feature type="chain" id="PRO_5003403214" description="T20D4.11-like domain-containing protein" evidence="1">
    <location>
        <begin position="18"/>
        <end position="268"/>
    </location>
</feature>
<feature type="signal peptide" evidence="1">
    <location>
        <begin position="1"/>
        <end position="17"/>
    </location>
</feature>
<dbReference type="Pfam" id="PF01579">
    <property type="entry name" value="DUF19"/>
    <property type="match status" value="2"/>
</dbReference>
<dbReference type="Proteomes" id="UP000008068">
    <property type="component" value="Unassembled WGS sequence"/>
</dbReference>